<feature type="compositionally biased region" description="Basic and acidic residues" evidence="5">
    <location>
        <begin position="180"/>
        <end position="204"/>
    </location>
</feature>
<dbReference type="OMA" id="KVCTEER"/>
<dbReference type="EMBL" id="CCKQ01011004">
    <property type="protein sequence ID" value="CDW82542.1"/>
    <property type="molecule type" value="Genomic_DNA"/>
</dbReference>
<organism evidence="6 7">
    <name type="scientific">Stylonychia lemnae</name>
    <name type="common">Ciliate</name>
    <dbReference type="NCBI Taxonomy" id="5949"/>
    <lineage>
        <taxon>Eukaryota</taxon>
        <taxon>Sar</taxon>
        <taxon>Alveolata</taxon>
        <taxon>Ciliophora</taxon>
        <taxon>Intramacronucleata</taxon>
        <taxon>Spirotrichea</taxon>
        <taxon>Stichotrichia</taxon>
        <taxon>Sporadotrichida</taxon>
        <taxon>Oxytrichidae</taxon>
        <taxon>Stylonychinae</taxon>
        <taxon>Stylonychia</taxon>
    </lineage>
</organism>
<keyword evidence="4" id="KW-0732">Signal</keyword>
<keyword evidence="3" id="KW-0813">Transport</keyword>
<dbReference type="PANTHER" id="PTHR12775">
    <property type="entry name" value="PROTEIN C20ORF43 HOMOLOG"/>
    <property type="match status" value="1"/>
</dbReference>
<dbReference type="PANTHER" id="PTHR12775:SF0">
    <property type="entry name" value="REPLICATION TERMINATION FACTOR 2"/>
    <property type="match status" value="1"/>
</dbReference>
<evidence type="ECO:0000256" key="1">
    <source>
        <dbReference type="ARBA" id="ARBA00008520"/>
    </source>
</evidence>
<feature type="compositionally biased region" description="Basic residues" evidence="5">
    <location>
        <begin position="156"/>
        <end position="165"/>
    </location>
</feature>
<evidence type="ECO:0000256" key="4">
    <source>
        <dbReference type="ARBA" id="ARBA00022729"/>
    </source>
</evidence>
<accession>A0A078AMC7</accession>
<dbReference type="CDD" id="cd16653">
    <property type="entry name" value="RING-like_Rtf2"/>
    <property type="match status" value="1"/>
</dbReference>
<evidence type="ECO:0000256" key="2">
    <source>
        <dbReference type="ARBA" id="ARBA00009885"/>
    </source>
</evidence>
<proteinExistence type="inferred from homology"/>
<keyword evidence="7" id="KW-1185">Reference proteome</keyword>
<dbReference type="OrthoDB" id="247013at2759"/>
<evidence type="ECO:0000313" key="7">
    <source>
        <dbReference type="Proteomes" id="UP000039865"/>
    </source>
</evidence>
<feature type="region of interest" description="Disordered" evidence="5">
    <location>
        <begin position="152"/>
        <end position="205"/>
    </location>
</feature>
<name>A0A078AMC7_STYLE</name>
<dbReference type="GO" id="GO:0005634">
    <property type="term" value="C:nucleus"/>
    <property type="evidence" value="ECO:0007669"/>
    <property type="project" value="TreeGrafter"/>
</dbReference>
<dbReference type="Pfam" id="PF04641">
    <property type="entry name" value="Rtf2"/>
    <property type="match status" value="1"/>
</dbReference>
<evidence type="ECO:0000256" key="3">
    <source>
        <dbReference type="ARBA" id="ARBA00022448"/>
    </source>
</evidence>
<dbReference type="InParanoid" id="A0A078AMC7"/>
<dbReference type="AlphaFoldDB" id="A0A078AMC7"/>
<dbReference type="GO" id="GO:0055085">
    <property type="term" value="P:transmembrane transport"/>
    <property type="evidence" value="ECO:0007669"/>
    <property type="project" value="InterPro"/>
</dbReference>
<protein>
    <submittedName>
        <fullName evidence="6">Rtf2 domain containing protein</fullName>
    </submittedName>
</protein>
<feature type="compositionally biased region" description="Acidic residues" evidence="5">
    <location>
        <begin position="170"/>
        <end position="179"/>
    </location>
</feature>
<dbReference type="InterPro" id="IPR027799">
    <property type="entry name" value="Rtf2_RING-finger"/>
</dbReference>
<dbReference type="GO" id="GO:0006274">
    <property type="term" value="P:DNA replication termination"/>
    <property type="evidence" value="ECO:0007669"/>
    <property type="project" value="TreeGrafter"/>
</dbReference>
<gene>
    <name evidence="6" type="primary">Contig431.g482</name>
    <name evidence="6" type="ORF">STYLEM_11575</name>
</gene>
<dbReference type="InterPro" id="IPR006735">
    <property type="entry name" value="Rtf2"/>
</dbReference>
<dbReference type="FunCoup" id="A0A078AMC7">
    <property type="interactions" value="502"/>
</dbReference>
<dbReference type="PROSITE" id="PS01037">
    <property type="entry name" value="SBP_BACTERIAL_1"/>
    <property type="match status" value="1"/>
</dbReference>
<dbReference type="Proteomes" id="UP000039865">
    <property type="component" value="Unassembled WGS sequence"/>
</dbReference>
<evidence type="ECO:0000256" key="5">
    <source>
        <dbReference type="SAM" id="MobiDB-lite"/>
    </source>
</evidence>
<evidence type="ECO:0000313" key="6">
    <source>
        <dbReference type="EMBL" id="CDW82542.1"/>
    </source>
</evidence>
<comment type="similarity">
    <text evidence="2">Belongs to the rtf2 family.</text>
</comment>
<comment type="similarity">
    <text evidence="1">Belongs to the bacterial solute-binding protein 1 family.</text>
</comment>
<dbReference type="InterPro" id="IPR006061">
    <property type="entry name" value="SBP_1_CS"/>
</dbReference>
<sequence length="231" mass="26839">MARAKARLCAISKDKLRQPIVICRMGLLYNKEEMIKRLIEKNIPKAFRHIKKLKDVKEAQIQVRKNEGDDSIVIQCPISQIEFNGFHKFIINWSCGCVISQEAQRELKDQQKCISCGEEVKSQEDVISLNQTPDEQLAFLRDFDEQQRIADEKAASKKANKKRTKRENPDADNLDDNEEVKEGDAKRQKLDDKHKEAVPEKSDAYKSLFTKQYEENKDADFLCRCVHRGLR</sequence>
<reference evidence="6 7" key="1">
    <citation type="submission" date="2014-06" db="EMBL/GenBank/DDBJ databases">
        <authorList>
            <person name="Swart Estienne"/>
        </authorList>
    </citation>
    <scope>NUCLEOTIDE SEQUENCE [LARGE SCALE GENOMIC DNA]</scope>
    <source>
        <strain evidence="6 7">130c</strain>
    </source>
</reference>